<dbReference type="FunFam" id="1.10.533.10:FF:000080">
    <property type="entry name" value="Uncharacterized protein"/>
    <property type="match status" value="1"/>
</dbReference>
<evidence type="ECO:0000313" key="1">
    <source>
        <dbReference type="EnsemblMetazoa" id="XP_030849815"/>
    </source>
</evidence>
<dbReference type="AlphaFoldDB" id="A0A7M7PDW7"/>
<evidence type="ECO:0008006" key="3">
    <source>
        <dbReference type="Google" id="ProtNLM"/>
    </source>
</evidence>
<dbReference type="OrthoDB" id="120976at2759"/>
<protein>
    <recommendedName>
        <fullName evidence="3">Death domain-containing protein</fullName>
    </recommendedName>
</protein>
<dbReference type="RefSeq" id="XP_030849815.1">
    <property type="nucleotide sequence ID" value="XM_030993955.1"/>
</dbReference>
<reference evidence="1" key="2">
    <citation type="submission" date="2021-01" db="UniProtKB">
        <authorList>
            <consortium name="EnsemblMetazoa"/>
        </authorList>
    </citation>
    <scope>IDENTIFICATION</scope>
</reference>
<dbReference type="PANTHER" id="PTHR25480:SF0">
    <property type="entry name" value="C-MAF-INDUCING PROTEIN"/>
    <property type="match status" value="1"/>
</dbReference>
<organism evidence="1 2">
    <name type="scientific">Strongylocentrotus purpuratus</name>
    <name type="common">Purple sea urchin</name>
    <dbReference type="NCBI Taxonomy" id="7668"/>
    <lineage>
        <taxon>Eukaryota</taxon>
        <taxon>Metazoa</taxon>
        <taxon>Echinodermata</taxon>
        <taxon>Eleutherozoa</taxon>
        <taxon>Echinozoa</taxon>
        <taxon>Echinoidea</taxon>
        <taxon>Euechinoidea</taxon>
        <taxon>Echinacea</taxon>
        <taxon>Camarodonta</taxon>
        <taxon>Echinidea</taxon>
        <taxon>Strongylocentrotidae</taxon>
        <taxon>Strongylocentrotus</taxon>
    </lineage>
</organism>
<dbReference type="CDD" id="cd01670">
    <property type="entry name" value="Death"/>
    <property type="match status" value="1"/>
</dbReference>
<dbReference type="PANTHER" id="PTHR25480">
    <property type="entry name" value="LEUCINE-RICH REPEAT-CONTAINING PROTEIN 73"/>
    <property type="match status" value="1"/>
</dbReference>
<reference evidence="2" key="1">
    <citation type="submission" date="2015-02" db="EMBL/GenBank/DDBJ databases">
        <title>Genome sequencing for Strongylocentrotus purpuratus.</title>
        <authorList>
            <person name="Murali S."/>
            <person name="Liu Y."/>
            <person name="Vee V."/>
            <person name="English A."/>
            <person name="Wang M."/>
            <person name="Skinner E."/>
            <person name="Han Y."/>
            <person name="Muzny D.M."/>
            <person name="Worley K.C."/>
            <person name="Gibbs R.A."/>
        </authorList>
    </citation>
    <scope>NUCLEOTIDE SEQUENCE</scope>
</reference>
<sequence>MAAHEGIADDLLSKLAEDIETGEQMEALGRTLGFKVADINRYTETNRIEGRVTCKGTRDMLFDWRQTVEPCDQHIRLKQALIDAELVMLADTYLKRTPIIQDIYSEKISESLTVQQCRKKLENKYLDQLCKIQMKPWDRNDYAEFEDMHTVVTMVKKDEFCC</sequence>
<dbReference type="Gene3D" id="1.10.533.10">
    <property type="entry name" value="Death Domain, Fas"/>
    <property type="match status" value="1"/>
</dbReference>
<dbReference type="InParanoid" id="A0A7M7PDW7"/>
<dbReference type="Proteomes" id="UP000007110">
    <property type="component" value="Unassembled WGS sequence"/>
</dbReference>
<evidence type="ECO:0000313" key="2">
    <source>
        <dbReference type="Proteomes" id="UP000007110"/>
    </source>
</evidence>
<name>A0A7M7PDW7_STRPU</name>
<proteinExistence type="predicted"/>
<dbReference type="KEGG" id="spu:115927730"/>
<dbReference type="SUPFAM" id="SSF47986">
    <property type="entry name" value="DEATH domain"/>
    <property type="match status" value="1"/>
</dbReference>
<dbReference type="InterPro" id="IPR011029">
    <property type="entry name" value="DEATH-like_dom_sf"/>
</dbReference>
<dbReference type="InterPro" id="IPR052813">
    <property type="entry name" value="CMIP"/>
</dbReference>
<accession>A0A7M7PDW7</accession>
<dbReference type="EnsemblMetazoa" id="XM_030993955">
    <property type="protein sequence ID" value="XP_030849815"/>
    <property type="gene ID" value="LOC115927730"/>
</dbReference>
<dbReference type="GeneID" id="115927730"/>
<keyword evidence="2" id="KW-1185">Reference proteome</keyword>